<dbReference type="Gene3D" id="3.40.50.2000">
    <property type="entry name" value="Glycogen Phosphorylase B"/>
    <property type="match status" value="1"/>
</dbReference>
<gene>
    <name evidence="2" type="ORF">SAMN05421779_103455</name>
</gene>
<accession>A0A1N7LP00</accession>
<dbReference type="Proteomes" id="UP000185678">
    <property type="component" value="Unassembled WGS sequence"/>
</dbReference>
<evidence type="ECO:0000259" key="1">
    <source>
        <dbReference type="Pfam" id="PF13524"/>
    </source>
</evidence>
<dbReference type="InterPro" id="IPR055259">
    <property type="entry name" value="YkvP/CgeB_Glyco_trans-like"/>
</dbReference>
<evidence type="ECO:0000313" key="3">
    <source>
        <dbReference type="Proteomes" id="UP000185678"/>
    </source>
</evidence>
<organism evidence="2 3">
    <name type="scientific">Insolitispirillum peregrinum</name>
    <dbReference type="NCBI Taxonomy" id="80876"/>
    <lineage>
        <taxon>Bacteria</taxon>
        <taxon>Pseudomonadati</taxon>
        <taxon>Pseudomonadota</taxon>
        <taxon>Alphaproteobacteria</taxon>
        <taxon>Rhodospirillales</taxon>
        <taxon>Novispirillaceae</taxon>
        <taxon>Insolitispirillum</taxon>
    </lineage>
</organism>
<dbReference type="EMBL" id="FTOA01000003">
    <property type="protein sequence ID" value="SIS75494.1"/>
    <property type="molecule type" value="Genomic_DNA"/>
</dbReference>
<dbReference type="STRING" id="80876.SAMN05421779_103455"/>
<dbReference type="AlphaFoldDB" id="A0A1N7LP00"/>
<feature type="domain" description="Spore protein YkvP/CgeB glycosyl transferase-like" evidence="1">
    <location>
        <begin position="195"/>
        <end position="301"/>
    </location>
</feature>
<sequence>MRILYATHGHSSYIPPLPLSAEQVIIGPNYPDADTPDGRPLSRRTGQEFDMRLVLRTLPADFVPDLFVALVDAWFGSVPRHVDSLPCPTVLLIADTHHGAAPVTDLLRYAREERYHRLSVTHDPHHLHWFAKAGLEPVACHLNLNVRDFGVPFAEQRQPHIVFVGQTSSQHSRRGRLLQLLIEQGLPVSAGADATHNAAKRYAKAQLTFNCSLNGDLNMRVFEALSAGACLLTDRLALASGLDQHFTDGQHLITYDDDQDLLDKARYYLARPDDCLAIARAGHERYQSLFSESRRRQTFLDYALGDAQQAQQCAQAAQQHDPRSNERCDPDTLEFRAATYQTIQELQRLELIREVTFSERIPQQQRADFSDLNTVRLSTNASDPSRTALIATVADLTEMAASRTPCPARFLVLANATMDSLIPLGMAMMSLRLQDANPTIQRDPSRPGWRGRGGWLFTAPVAVDAG</sequence>
<name>A0A1N7LP00_9PROT</name>
<dbReference type="RefSeq" id="WP_076400152.1">
    <property type="nucleotide sequence ID" value="NZ_FTOA01000003.1"/>
</dbReference>
<dbReference type="GO" id="GO:0016740">
    <property type="term" value="F:transferase activity"/>
    <property type="evidence" value="ECO:0007669"/>
    <property type="project" value="UniProtKB-KW"/>
</dbReference>
<dbReference type="Pfam" id="PF13524">
    <property type="entry name" value="Glyco_trans_1_2"/>
    <property type="match status" value="1"/>
</dbReference>
<keyword evidence="3" id="KW-1185">Reference proteome</keyword>
<dbReference type="SUPFAM" id="SSF53756">
    <property type="entry name" value="UDP-Glycosyltransferase/glycogen phosphorylase"/>
    <property type="match status" value="1"/>
</dbReference>
<dbReference type="OrthoDB" id="9807414at2"/>
<evidence type="ECO:0000313" key="2">
    <source>
        <dbReference type="EMBL" id="SIS75494.1"/>
    </source>
</evidence>
<keyword evidence="2" id="KW-0808">Transferase</keyword>
<protein>
    <submittedName>
        <fullName evidence="2">Glycosyl transferases group 1</fullName>
    </submittedName>
</protein>
<proteinExistence type="predicted"/>
<reference evidence="2 3" key="1">
    <citation type="submission" date="2017-01" db="EMBL/GenBank/DDBJ databases">
        <authorList>
            <person name="Mah S.A."/>
            <person name="Swanson W.J."/>
            <person name="Moy G.W."/>
            <person name="Vacquier V.D."/>
        </authorList>
    </citation>
    <scope>NUCLEOTIDE SEQUENCE [LARGE SCALE GENOMIC DNA]</scope>
    <source>
        <strain evidence="2 3">DSM 11589</strain>
    </source>
</reference>